<dbReference type="PANTHER" id="PTHR12176:SF79">
    <property type="entry name" value="METHYLTRANSFERASE TYPE 11 DOMAIN-CONTAINING PROTEIN"/>
    <property type="match status" value="1"/>
</dbReference>
<dbReference type="Proteomes" id="UP000291116">
    <property type="component" value="Unassembled WGS sequence"/>
</dbReference>
<dbReference type="SUPFAM" id="SSF53335">
    <property type="entry name" value="S-adenosyl-L-methionine-dependent methyltransferases"/>
    <property type="match status" value="1"/>
</dbReference>
<keyword evidence="2" id="KW-0489">Methyltransferase</keyword>
<dbReference type="EMBL" id="CAACVS010000531">
    <property type="protein sequence ID" value="VEU43280.1"/>
    <property type="molecule type" value="Genomic_DNA"/>
</dbReference>
<dbReference type="AlphaFoldDB" id="A0A448ZML3"/>
<evidence type="ECO:0000259" key="4">
    <source>
        <dbReference type="Pfam" id="PF08241"/>
    </source>
</evidence>
<keyword evidence="3" id="KW-0808">Transferase</keyword>
<evidence type="ECO:0000256" key="2">
    <source>
        <dbReference type="ARBA" id="ARBA00022603"/>
    </source>
</evidence>
<dbReference type="InterPro" id="IPR013216">
    <property type="entry name" value="Methyltransf_11"/>
</dbReference>
<evidence type="ECO:0000313" key="6">
    <source>
        <dbReference type="Proteomes" id="UP000291116"/>
    </source>
</evidence>
<dbReference type="OrthoDB" id="411785at2759"/>
<accession>A0A448ZML3</accession>
<sequence>MQSDGWLGEIVSIDFSTVVIDQMEKRYRRKENERKGKQQQQFFAPGSMRFVCADITEGLPFCDNEFDLVVCKGTFDAILCSSGSVNHAKRLVAECERVLAKGHGCFFLCSYGSPDNRLVFLEHQNDPSYYWENIGVHPVARKNQRNDYVYICRKKETNASENVVSRPLVVVTNEENMELPAGEPSREPQIARSEAVRC</sequence>
<dbReference type="InterPro" id="IPR051419">
    <property type="entry name" value="Lys/N-term_MeTrsfase_sf"/>
</dbReference>
<dbReference type="Gene3D" id="3.40.50.150">
    <property type="entry name" value="Vaccinia Virus protein VP39"/>
    <property type="match status" value="1"/>
</dbReference>
<name>A0A448ZML3_9STRA</name>
<evidence type="ECO:0000256" key="1">
    <source>
        <dbReference type="ARBA" id="ARBA00008361"/>
    </source>
</evidence>
<proteinExistence type="inferred from homology"/>
<dbReference type="GO" id="GO:0032259">
    <property type="term" value="P:methylation"/>
    <property type="evidence" value="ECO:0007669"/>
    <property type="project" value="UniProtKB-KW"/>
</dbReference>
<protein>
    <recommendedName>
        <fullName evidence="4">Methyltransferase type 11 domain-containing protein</fullName>
    </recommendedName>
</protein>
<feature type="domain" description="Methyltransferase type 11" evidence="4">
    <location>
        <begin position="8"/>
        <end position="102"/>
    </location>
</feature>
<reference evidence="5 6" key="1">
    <citation type="submission" date="2019-01" db="EMBL/GenBank/DDBJ databases">
        <authorList>
            <person name="Ferrante I. M."/>
        </authorList>
    </citation>
    <scope>NUCLEOTIDE SEQUENCE [LARGE SCALE GENOMIC DNA]</scope>
    <source>
        <strain evidence="5 6">B856</strain>
    </source>
</reference>
<dbReference type="PANTHER" id="PTHR12176">
    <property type="entry name" value="SAM-DEPENDENT METHYLTRANSFERASE SUPERFAMILY PROTEIN"/>
    <property type="match status" value="1"/>
</dbReference>
<evidence type="ECO:0000256" key="3">
    <source>
        <dbReference type="ARBA" id="ARBA00022679"/>
    </source>
</evidence>
<keyword evidence="6" id="KW-1185">Reference proteome</keyword>
<organism evidence="5 6">
    <name type="scientific">Pseudo-nitzschia multistriata</name>
    <dbReference type="NCBI Taxonomy" id="183589"/>
    <lineage>
        <taxon>Eukaryota</taxon>
        <taxon>Sar</taxon>
        <taxon>Stramenopiles</taxon>
        <taxon>Ochrophyta</taxon>
        <taxon>Bacillariophyta</taxon>
        <taxon>Bacillariophyceae</taxon>
        <taxon>Bacillariophycidae</taxon>
        <taxon>Bacillariales</taxon>
        <taxon>Bacillariaceae</taxon>
        <taxon>Pseudo-nitzschia</taxon>
    </lineage>
</organism>
<dbReference type="CDD" id="cd02440">
    <property type="entry name" value="AdoMet_MTases"/>
    <property type="match status" value="1"/>
</dbReference>
<comment type="similarity">
    <text evidence="1">Belongs to the methyltransferase superfamily.</text>
</comment>
<gene>
    <name evidence="5" type="ORF">PSNMU_V1.4_AUG-EV-PASAV3_0103310</name>
</gene>
<evidence type="ECO:0000313" key="5">
    <source>
        <dbReference type="EMBL" id="VEU43280.1"/>
    </source>
</evidence>
<dbReference type="GO" id="GO:0008757">
    <property type="term" value="F:S-adenosylmethionine-dependent methyltransferase activity"/>
    <property type="evidence" value="ECO:0007669"/>
    <property type="project" value="InterPro"/>
</dbReference>
<dbReference type="Pfam" id="PF08241">
    <property type="entry name" value="Methyltransf_11"/>
    <property type="match status" value="1"/>
</dbReference>
<dbReference type="InterPro" id="IPR029063">
    <property type="entry name" value="SAM-dependent_MTases_sf"/>
</dbReference>